<keyword evidence="2" id="KW-0728">SH3 domain</keyword>
<dbReference type="PROSITE" id="PS50835">
    <property type="entry name" value="IG_LIKE"/>
    <property type="match status" value="9"/>
</dbReference>
<feature type="compositionally biased region" description="Polar residues" evidence="10">
    <location>
        <begin position="2516"/>
        <end position="2525"/>
    </location>
</feature>
<evidence type="ECO:0000256" key="3">
    <source>
        <dbReference type="ARBA" id="ARBA00022490"/>
    </source>
</evidence>
<evidence type="ECO:0000256" key="2">
    <source>
        <dbReference type="ARBA" id="ARBA00022443"/>
    </source>
</evidence>
<feature type="domain" description="Ig-like" evidence="11">
    <location>
        <begin position="1699"/>
        <end position="1788"/>
    </location>
</feature>
<dbReference type="FunFam" id="2.60.40.10:FF:000519">
    <property type="entry name" value="Muscle M-line assembly protein unc-89"/>
    <property type="match status" value="1"/>
</dbReference>
<evidence type="ECO:0000256" key="8">
    <source>
        <dbReference type="ARBA" id="ARBA00037833"/>
    </source>
</evidence>
<feature type="compositionally biased region" description="Low complexity" evidence="10">
    <location>
        <begin position="3351"/>
        <end position="3370"/>
    </location>
</feature>
<keyword evidence="7" id="KW-0393">Immunoglobulin domain</keyword>
<dbReference type="SMART" id="SM00409">
    <property type="entry name" value="IG"/>
    <property type="match status" value="9"/>
</dbReference>
<feature type="compositionally biased region" description="Polar residues" evidence="10">
    <location>
        <begin position="2863"/>
        <end position="2872"/>
    </location>
</feature>
<feature type="region of interest" description="Disordered" evidence="10">
    <location>
        <begin position="2505"/>
        <end position="2552"/>
    </location>
</feature>
<feature type="domain" description="Ig-like" evidence="11">
    <location>
        <begin position="2002"/>
        <end position="2092"/>
    </location>
</feature>
<dbReference type="FunFam" id="2.60.40.10:FF:000849">
    <property type="entry name" value="Uncharacterized protein, isoform F"/>
    <property type="match status" value="1"/>
</dbReference>
<feature type="compositionally biased region" description="Basic and acidic residues" evidence="10">
    <location>
        <begin position="2699"/>
        <end position="2726"/>
    </location>
</feature>
<feature type="region of interest" description="Disordered" evidence="10">
    <location>
        <begin position="2583"/>
        <end position="2664"/>
    </location>
</feature>
<evidence type="ECO:0000256" key="9">
    <source>
        <dbReference type="SAM" id="Coils"/>
    </source>
</evidence>
<feature type="domain" description="Ig-like" evidence="11">
    <location>
        <begin position="1155"/>
        <end position="1243"/>
    </location>
</feature>
<evidence type="ECO:0000313" key="13">
    <source>
        <dbReference type="Proteomes" id="UP001461498"/>
    </source>
</evidence>
<evidence type="ECO:0000256" key="5">
    <source>
        <dbReference type="ARBA" id="ARBA00023157"/>
    </source>
</evidence>
<dbReference type="GO" id="GO:0060298">
    <property type="term" value="P:positive regulation of sarcomere organization"/>
    <property type="evidence" value="ECO:0007669"/>
    <property type="project" value="UniProtKB-ARBA"/>
</dbReference>
<dbReference type="Gene3D" id="2.60.40.10">
    <property type="entry name" value="Immunoglobulins"/>
    <property type="match status" value="9"/>
</dbReference>
<feature type="region of interest" description="Disordered" evidence="10">
    <location>
        <begin position="2399"/>
        <end position="2439"/>
    </location>
</feature>
<feature type="region of interest" description="Disordered" evidence="10">
    <location>
        <begin position="2754"/>
        <end position="2978"/>
    </location>
</feature>
<dbReference type="EMBL" id="JAPXFL010000010">
    <property type="protein sequence ID" value="KAK9500896.1"/>
    <property type="molecule type" value="Genomic_DNA"/>
</dbReference>
<keyword evidence="13" id="KW-1185">Reference proteome</keyword>
<dbReference type="PANTHER" id="PTHR47633">
    <property type="entry name" value="IMMUNOGLOBULIN"/>
    <property type="match status" value="1"/>
</dbReference>
<dbReference type="FunFam" id="2.60.40.10:FF:000345">
    <property type="entry name" value="Muscle M-line assembly protein unc-89"/>
    <property type="match status" value="1"/>
</dbReference>
<dbReference type="InterPro" id="IPR007110">
    <property type="entry name" value="Ig-like_dom"/>
</dbReference>
<dbReference type="GO" id="GO:0045989">
    <property type="term" value="P:positive regulation of striated muscle contraction"/>
    <property type="evidence" value="ECO:0007669"/>
    <property type="project" value="UniProtKB-ARBA"/>
</dbReference>
<feature type="region of interest" description="Disordered" evidence="10">
    <location>
        <begin position="2677"/>
        <end position="2739"/>
    </location>
</feature>
<feature type="compositionally biased region" description="Polar residues" evidence="10">
    <location>
        <begin position="2727"/>
        <end position="2739"/>
    </location>
</feature>
<proteinExistence type="inferred from homology"/>
<feature type="domain" description="Ig-like" evidence="11">
    <location>
        <begin position="3413"/>
        <end position="3501"/>
    </location>
</feature>
<feature type="domain" description="Ig-like" evidence="11">
    <location>
        <begin position="1466"/>
        <end position="1554"/>
    </location>
</feature>
<evidence type="ECO:0000256" key="6">
    <source>
        <dbReference type="ARBA" id="ARBA00023179"/>
    </source>
</evidence>
<dbReference type="InterPro" id="IPR003598">
    <property type="entry name" value="Ig_sub2"/>
</dbReference>
<dbReference type="InterPro" id="IPR013783">
    <property type="entry name" value="Ig-like_fold"/>
</dbReference>
<dbReference type="GO" id="GO:0031430">
    <property type="term" value="C:M band"/>
    <property type="evidence" value="ECO:0007669"/>
    <property type="project" value="UniProtKB-SubCell"/>
</dbReference>
<dbReference type="GO" id="GO:0019899">
    <property type="term" value="F:enzyme binding"/>
    <property type="evidence" value="ECO:0007669"/>
    <property type="project" value="UniProtKB-ARBA"/>
</dbReference>
<name>A0AAW1CQV1_9HEMI</name>
<dbReference type="Pfam" id="PF25101">
    <property type="entry name" value="Spectrin_7"/>
    <property type="match status" value="1"/>
</dbReference>
<dbReference type="FunFam" id="2.60.40.10:FF:000080">
    <property type="entry name" value="Myosin light chain kinase, smooth muscle"/>
    <property type="match status" value="1"/>
</dbReference>
<feature type="compositionally biased region" description="Basic and acidic residues" evidence="10">
    <location>
        <begin position="2583"/>
        <end position="2609"/>
    </location>
</feature>
<dbReference type="FunFam" id="2.60.40.10:FF:000107">
    <property type="entry name" value="Myosin, light chain kinase a"/>
    <property type="match status" value="1"/>
</dbReference>
<feature type="coiled-coil region" evidence="9">
    <location>
        <begin position="391"/>
        <end position="418"/>
    </location>
</feature>
<feature type="region of interest" description="Disordered" evidence="10">
    <location>
        <begin position="3351"/>
        <end position="3390"/>
    </location>
</feature>
<evidence type="ECO:0000313" key="12">
    <source>
        <dbReference type="EMBL" id="KAK9500896.1"/>
    </source>
</evidence>
<keyword evidence="5" id="KW-1015">Disulfide bond</keyword>
<dbReference type="Gene3D" id="1.20.58.60">
    <property type="match status" value="4"/>
</dbReference>
<sequence>MLQVRDWLELKVVEVTPSLTQLADTLSEARDLQDAHTNVIQKIKSKKSPVSELADQAQNILQTQNTSPKVYAAMTDSLSTVWQNVNNHLELRANILHLNVAYHTCAETFNRCCDRLENLCNSELPVEIEEMNTTLENLKDYQKECLVTMNQALHQGATLVELMDGLSDQGSLDSRPQHIRLQAQLAKVQVEQWMETLHLRRQVLFEKTERCRIQLEQCLELARITVDLTVLKRLINDRTESLLSSMDQLGDAHASSQLLLHEHKKIVPEAKDMQEHALKIVKATEDFAASGHFAGPDAIKEAYLLLELAATYLHRIEQKETTLQTAIDFFNAAQSALIKLDQLEVQLTTGDLGLSSSQLAQLHLNISRSLDEVTQEPLQQGYKLLEEVPTAEGVKRMVERLENKKINLSVQCTAHKEENLKANQMYSTFTDKYNMLRAYITSMEEYVRGVREMGENLSSAKEYLQTYKKNLNDLQTKGTEITALVSTIPNISDMLDPTRANEVKEKGDELRIKWSTLMVQLEKRIRYCTTYVKALDLGSKAISELDAVEKDIEKADEPSAVNQNWVSCQQLKVQFDNIASNFINDASLIAGEANLDAEGARQCLNKISTEIQNRIKRVEEAWQRWESDKQTRERDRQLWTNNMAATNQTVDWVSKLDAQLYPVLNAELQSARQLVNHVEEKINTVLPEIKRAQQEIQLRIDTAEALITRVDVRSSSEGVPVRLKELNNKLHSISAEYQVLLEKLLTFFQSLSQVENRIESIQREYHAMPTPQNLSEAKKRIRDFETAKHAVTEMFNMCLIDSGHIINKIRAQESSNGNQDVRTVERAVENLRTNWQKICTENDVTLSRYEAHCKFYDDLEQINASIDQLSGQLSQRKGRYGDSLAASKDTSQAFNAFENTIKLAEDRVMNFIKSSEELLGSEHGEQIGRDLQHLRLKWIALLDQVKELRRLINLSIEFFTLVEEAENWFREGNRMLLTIAQRTAQVKTPEEANSLLHDIQVFLKPGEEAQNKRIEQITKLAEQLYGDITTSHARQVKSDSQDVIRSFNLACSELKSLATKLKAPSPLPIIELMETDEPSTRTESWEDRTQQIVTTHLTNISEHREIHTTFVQHQREEEMTSRTEAIERQQKKSPSPPTKKKKYLFQKAEDEGKAPYFTSPLEDAVVEEGNKLILKCRVNGEPIPEITWEKDGLLIENNPDYQMRFTDGLCTLTIEETFAEDSARFTCKANNFAGSAETTCSLTVKESQPEGEVTPPVFITPLSTVTCVEGEKLELKCLVGGAPLPVVQWYRGDTCLDNEPNLLITYNNGEAILVKQKTELSDKGEYRCVATNPAGTEKSVAKVNVQRMQLSELPVFTLELSNVMARAGQKIKLECEVKGNPTPKLIWTKDGIEIPENTRDIKITTEGGCSSLVIPEAFLKDAGLYTVIASSPAGEVRSVSQVTVKGRLPPESSDTEQPSDMEPVKPSVQIHLRDQSVFEGKKVRLDCVIVGTPEPEVIWYHNGQPVKESAEFQLIFHGDRCSLIIQEALLEDAGNYKVVAINSAGEASSQCLLNVQAVDKGGVHATREPAEAKVNGADDKAIDGAPKFTQLLSDMLVVAGDTVTMECTVIGQPPPTVTWALNNKEVQQSERIHMSQDADGHCTLRITNVSADDKGVYTAKAANQQGECKCFSHLNVKTPLLMGAVQTQQVEEKEKTCPPSFSQLFADVTVPDGGHTKFECIVTGKPTPKVKWLFNDQPVSGKDFLVSTSGNRQVLSLPRVTKALAGKITCQAENEAGRATCVAIVNVSEPTMQTEMQTIDDLNLNESGVFEMKRAVFMESSSTSQFSSTTSQTGRIEPVVNIQAKSTKSEFASHKIGDKPAVQVESHKTSEYKNIGGMESKEETNVTKTSGLEKSSSAVVIGKRKNTAPRFVAPINGCIVDQGAEVVLTAIIEGYPTPDISWSRNGGVCPQESEISWESGKSQLKIRNIKTVHGGRYSCTASNVAGTATSSADVVVKKTSFPPVMGRRLQARTAIVGERVALEIEVTGIPTPTITWYKDGQQIKHSTVSYRLESQGNCHSLIIDKVDHKHTGQYSVSATNAAGEAKSTADLLIMDPVPEPAPQPELSTHFQTDFKGVETQLETIGVPRDQNIKTITTTIPVPGGKVFVEESFKSEKHVEMKVKQSSQTVSDIFEVKSKPAITEQFPEFVPPPSIIETPKQEATSTESISTKSAIDFFKSIIKENEEESKKKYEPKPEPVKTIQYEKKIIQEKEISQQSFNNFKTPSFDKQWSDEIDFSDLHLEPGPPPEMGYIPKSSVVRQKDEMATRVKKLEESHRNLSEREIPSGAVKIFPVKTPEVVPPKKEEKLPIIPPVIEKKTVPDLWEGKKEVVEEVIVAKKVQPPGLDEQTLAKHAFKPVTPPFQETFAPPKPTTFASPPKPSTFVPSPIPAPAPVERPWTTKWQEEVKPKPFMQTDSSFKSTFSSVKSSDFQTLSSSPILERPKSPLPSAEGLAMDKLWAHKHTESSLPSVWPPPNLSQTVETETSSIRKESQVSNVSEFKKTTSNVSLPPPSMQEFSTFTPIYYIAETHTTHKAKLDQFSRKSDFSEMTEEKNVITERTIHPSEAKKIFEVPSPPQPVAPAKPQPKKEIYRPQPQPIQPLDISDIGLEPGPPPEIGYAVPPPKERRQSYVEMIEQDLEKDLDKEPTKRLVGAVRTMPPPKKESSVERQKSVQTEKFEQKTMMERRSTSLVDNYSRTFPTADSYQMGTEQISTATKFSTIPRPSKFSKKSVNESDYESDLEGTRIKPRWTPWESDTEEPHYRKVKPPEFTEQPKRAKSVQPEPTLPLDQPPLIISSKSITTSEKQTKQKFESHFKSTTKKTDAISISTSSTLQPKKPGSPPKPDSPKSKKKEPAPPDGYAADTDEPQNFYKQKITAAHHHQQAERISSFQQQHQHQQIKQEKKPQQQHIPTIPKDVPITTPLEPFPFKPAGPSRPVQITVPLPASPAKFIKGEFKESDYESDYETKIPPVWTPSPIMPEMSFRPVHPHLSPVQPSQREQTREPTPPSQFDKGPIRPTPQTVYGPPVNAVETSNTMRFAESTSSSRRVVSMQQTTRVVSFDQKKATRQTSLPTKFVPKGEAKWMSDSESETVAKSMAEEKRLQRVEEMRKRFGEKSSQSLIDLKPGEPPTFDYAPPRMPAAASTVAGKHLSEMGSAFKSKAQQFVSEIVTDVKQDIKQKKAPILKKKEEEPEIYREESRVAEHGTKHIDPDTGLIYFKYDFGYEFGIVLPGEGGAKTNKTAGSMKKSIGPAEKRADGSIEVPVIHEVTNGSSTSRKKRQQVKSVKWDPTSESEMSDTGGDDWRRKALIGAAAPRITIPASPSPASVSPSLSPYTPATHETSGISQWTSDTSSPMPLTSPIVVNAMLHSDQPKKAPIFITPLRDIAVVSGQTARFECIVQAEPTPNIIWAKDGRIIEESLNHEIQFRNGVCRLTIPQAFSYDAGTYSCTATNNVGTQTTSSTLQVPGERRTYISK</sequence>
<gene>
    <name evidence="12" type="ORF">O3M35_002066</name>
</gene>
<feature type="region of interest" description="Disordered" evidence="10">
    <location>
        <begin position="1114"/>
        <end position="1140"/>
    </location>
</feature>
<keyword evidence="3" id="KW-0963">Cytoplasm</keyword>
<reference evidence="12 13" key="1">
    <citation type="submission" date="2022-12" db="EMBL/GenBank/DDBJ databases">
        <title>Chromosome-level genome assembly of true bugs.</title>
        <authorList>
            <person name="Ma L."/>
            <person name="Li H."/>
        </authorList>
    </citation>
    <scope>NUCLEOTIDE SEQUENCE [LARGE SCALE GENOMIC DNA]</scope>
    <source>
        <strain evidence="12">Lab_2022b</strain>
    </source>
</reference>
<keyword evidence="9" id="KW-0175">Coiled coil</keyword>
<feature type="region of interest" description="Disordered" evidence="10">
    <location>
        <begin position="3017"/>
        <end position="3065"/>
    </location>
</feature>
<comment type="similarity">
    <text evidence="1">Belongs to the protein kinase superfamily. CAMK Ser/Thr protein kinase family.</text>
</comment>
<dbReference type="InterPro" id="IPR013098">
    <property type="entry name" value="Ig_I-set"/>
</dbReference>
<dbReference type="InterPro" id="IPR003599">
    <property type="entry name" value="Ig_sub"/>
</dbReference>
<evidence type="ECO:0000256" key="10">
    <source>
        <dbReference type="SAM" id="MobiDB-lite"/>
    </source>
</evidence>
<feature type="compositionally biased region" description="Basic and acidic residues" evidence="10">
    <location>
        <begin position="2677"/>
        <end position="2687"/>
    </location>
</feature>
<feature type="compositionally biased region" description="Basic and acidic residues" evidence="10">
    <location>
        <begin position="2796"/>
        <end position="2813"/>
    </location>
</feature>
<dbReference type="Pfam" id="PF00435">
    <property type="entry name" value="Spectrin"/>
    <property type="match status" value="1"/>
</dbReference>
<dbReference type="SMART" id="SM00408">
    <property type="entry name" value="IGc2"/>
    <property type="match status" value="9"/>
</dbReference>
<dbReference type="FunFam" id="2.60.40.10:FF:000632">
    <property type="entry name" value="Uncharacterized protein, isoform B"/>
    <property type="match status" value="1"/>
</dbReference>
<dbReference type="PANTHER" id="PTHR47633:SF4">
    <property type="entry name" value="MYOPALLADIN ISOFORM X1"/>
    <property type="match status" value="1"/>
</dbReference>
<dbReference type="InterPro" id="IPR036179">
    <property type="entry name" value="Ig-like_dom_sf"/>
</dbReference>
<feature type="domain" description="Ig-like" evidence="11">
    <location>
        <begin position="1586"/>
        <end position="1663"/>
    </location>
</feature>
<feature type="compositionally biased region" description="Basic and acidic residues" evidence="10">
    <location>
        <begin position="2843"/>
        <end position="2861"/>
    </location>
</feature>
<comment type="subcellular location">
    <subcellularLocation>
        <location evidence="8">Cytoplasm</location>
        <location evidence="8">Myofibril</location>
        <location evidence="8">Sarcomere</location>
        <location evidence="8">M line</location>
    </subcellularLocation>
</comment>
<dbReference type="GO" id="GO:0045214">
    <property type="term" value="P:sarcomere organization"/>
    <property type="evidence" value="ECO:0007669"/>
    <property type="project" value="UniProtKB-ARBA"/>
</dbReference>
<keyword evidence="6" id="KW-0514">Muscle protein</keyword>
<dbReference type="CDD" id="cd00176">
    <property type="entry name" value="SPEC"/>
    <property type="match status" value="1"/>
</dbReference>
<feature type="compositionally biased region" description="Pro residues" evidence="10">
    <location>
        <begin position="2612"/>
        <end position="2623"/>
    </location>
</feature>
<feature type="compositionally biased region" description="Basic and acidic residues" evidence="10">
    <location>
        <begin position="1114"/>
        <end position="1130"/>
    </location>
</feature>
<dbReference type="InterPro" id="IPR018159">
    <property type="entry name" value="Spectrin/alpha-actinin"/>
</dbReference>
<feature type="compositionally biased region" description="Basic and acidic residues" evidence="10">
    <location>
        <begin position="2883"/>
        <end position="2893"/>
    </location>
</feature>
<dbReference type="SUPFAM" id="SSF46966">
    <property type="entry name" value="Spectrin repeat"/>
    <property type="match status" value="5"/>
</dbReference>
<feature type="domain" description="Ig-like" evidence="11">
    <location>
        <begin position="1354"/>
        <end position="1443"/>
    </location>
</feature>
<accession>A0AAW1CQV1</accession>
<dbReference type="GO" id="GO:0008104">
    <property type="term" value="P:intracellular protein localization"/>
    <property type="evidence" value="ECO:0007669"/>
    <property type="project" value="UniProtKB-ARBA"/>
</dbReference>
<dbReference type="FunFam" id="2.60.40.10:FF:000032">
    <property type="entry name" value="palladin isoform X1"/>
    <property type="match status" value="1"/>
</dbReference>
<feature type="compositionally biased region" description="Low complexity" evidence="10">
    <location>
        <begin position="2832"/>
        <end position="2842"/>
    </location>
</feature>
<evidence type="ECO:0000256" key="7">
    <source>
        <dbReference type="ARBA" id="ARBA00023319"/>
    </source>
</evidence>
<feature type="compositionally biased region" description="Polar residues" evidence="10">
    <location>
        <begin position="3375"/>
        <end position="3390"/>
    </location>
</feature>
<evidence type="ECO:0000259" key="11">
    <source>
        <dbReference type="PROSITE" id="PS50835"/>
    </source>
</evidence>
<dbReference type="Proteomes" id="UP001461498">
    <property type="component" value="Unassembled WGS sequence"/>
</dbReference>
<dbReference type="GO" id="GO:0040017">
    <property type="term" value="P:positive regulation of locomotion"/>
    <property type="evidence" value="ECO:0007669"/>
    <property type="project" value="UniProtKB-ARBA"/>
</dbReference>
<keyword evidence="4" id="KW-0677">Repeat</keyword>
<dbReference type="SMART" id="SM00150">
    <property type="entry name" value="SPEC"/>
    <property type="match status" value="3"/>
</dbReference>
<dbReference type="Pfam" id="PF07679">
    <property type="entry name" value="I-set"/>
    <property type="match status" value="9"/>
</dbReference>
<evidence type="ECO:0000256" key="4">
    <source>
        <dbReference type="ARBA" id="ARBA00022737"/>
    </source>
</evidence>
<feature type="region of interest" description="Disordered" evidence="10">
    <location>
        <begin position="3307"/>
        <end position="3339"/>
    </location>
</feature>
<feature type="compositionally biased region" description="Polar residues" evidence="10">
    <location>
        <begin position="2532"/>
        <end position="2547"/>
    </location>
</feature>
<dbReference type="InterPro" id="IPR002017">
    <property type="entry name" value="Spectrin_repeat"/>
</dbReference>
<dbReference type="InterPro" id="IPR058157">
    <property type="entry name" value="Spectrin_met"/>
</dbReference>
<protein>
    <recommendedName>
        <fullName evidence="11">Ig-like domain-containing protein</fullName>
    </recommendedName>
</protein>
<feature type="domain" description="Ig-like" evidence="11">
    <location>
        <begin position="1909"/>
        <end position="1995"/>
    </location>
</feature>
<feature type="domain" description="Ig-like" evidence="11">
    <location>
        <begin position="1255"/>
        <end position="1344"/>
    </location>
</feature>
<organism evidence="12 13">
    <name type="scientific">Rhynocoris fuscipes</name>
    <dbReference type="NCBI Taxonomy" id="488301"/>
    <lineage>
        <taxon>Eukaryota</taxon>
        <taxon>Metazoa</taxon>
        <taxon>Ecdysozoa</taxon>
        <taxon>Arthropoda</taxon>
        <taxon>Hexapoda</taxon>
        <taxon>Insecta</taxon>
        <taxon>Pterygota</taxon>
        <taxon>Neoptera</taxon>
        <taxon>Paraneoptera</taxon>
        <taxon>Hemiptera</taxon>
        <taxon>Heteroptera</taxon>
        <taxon>Panheteroptera</taxon>
        <taxon>Cimicomorpha</taxon>
        <taxon>Reduviidae</taxon>
        <taxon>Harpactorinae</taxon>
        <taxon>Harpactorini</taxon>
        <taxon>Rhynocoris</taxon>
    </lineage>
</organism>
<comment type="caution">
    <text evidence="12">The sequence shown here is derived from an EMBL/GenBank/DDBJ whole genome shotgun (WGS) entry which is preliminary data.</text>
</comment>
<dbReference type="SUPFAM" id="SSF48726">
    <property type="entry name" value="Immunoglobulin"/>
    <property type="match status" value="9"/>
</dbReference>
<feature type="region of interest" description="Disordered" evidence="10">
    <location>
        <begin position="2186"/>
        <end position="2208"/>
    </location>
</feature>
<evidence type="ECO:0000256" key="1">
    <source>
        <dbReference type="ARBA" id="ARBA00006692"/>
    </source>
</evidence>
<dbReference type="FunFam" id="2.60.40.10:FF:000425">
    <property type="entry name" value="Myosin light chain kinase"/>
    <property type="match status" value="2"/>
</dbReference>